<dbReference type="Proteomes" id="UP000324831">
    <property type="component" value="Unassembled WGS sequence"/>
</dbReference>
<proteinExistence type="predicted"/>
<organism evidence="1 2">
    <name type="scientific">Candidatus Mycoplasma haematohominis</name>
    <dbReference type="NCBI Taxonomy" id="1494318"/>
    <lineage>
        <taxon>Bacteria</taxon>
        <taxon>Bacillati</taxon>
        <taxon>Mycoplasmatota</taxon>
        <taxon>Mollicutes</taxon>
        <taxon>Mycoplasmataceae</taxon>
        <taxon>Mycoplasma</taxon>
    </lineage>
</organism>
<dbReference type="EMBL" id="BIMN01000001">
    <property type="protein sequence ID" value="GCE63391.1"/>
    <property type="molecule type" value="Genomic_DNA"/>
</dbReference>
<protein>
    <submittedName>
        <fullName evidence="1">Uncharacterized protein</fullName>
    </submittedName>
</protein>
<gene>
    <name evidence="1" type="ORF">MHSWG343_03870</name>
</gene>
<accession>A0A478FPP7</accession>
<evidence type="ECO:0000313" key="2">
    <source>
        <dbReference type="Proteomes" id="UP000324831"/>
    </source>
</evidence>
<reference evidence="1 2" key="1">
    <citation type="submission" date="2019-01" db="EMBL/GenBank/DDBJ databases">
        <title>Draft genome sequences of Candidatus Mycoplasma haemohominis SWG34-3 identified from a patient with pyrexia, anemia and liver dysfunction.</title>
        <authorList>
            <person name="Sekizuka T."/>
            <person name="Hattori N."/>
            <person name="Katano H."/>
            <person name="Takuma T."/>
            <person name="Ito T."/>
            <person name="Arai N."/>
            <person name="Yanai R."/>
            <person name="Ishii S."/>
            <person name="Miura Y."/>
            <person name="Tokunaga T."/>
            <person name="Watanabe H."/>
            <person name="Nomura N."/>
            <person name="Eguchi J."/>
            <person name="Arai T."/>
            <person name="Hasegawa H."/>
            <person name="Nakamaki T."/>
            <person name="Wakita T."/>
            <person name="Niki Y."/>
            <person name="Kuroda M."/>
        </authorList>
    </citation>
    <scope>NUCLEOTIDE SEQUENCE [LARGE SCALE GENOMIC DNA]</scope>
    <source>
        <strain evidence="1">SWG34-3</strain>
    </source>
</reference>
<name>A0A478FPP7_9MOLU</name>
<evidence type="ECO:0000313" key="1">
    <source>
        <dbReference type="EMBL" id="GCE63391.1"/>
    </source>
</evidence>
<dbReference type="AlphaFoldDB" id="A0A478FPP7"/>
<sequence length="222" mass="26135">MELNSFSTNFAALFIGTVSTTYAFTDSTDGYAIRVWDQFGSNLRKIDDLNNKEEWDWWTERWVYLVLSHKSSAEKQLTSDYWKNTVIEIGANKPNELFLNKAIPKVEEAQKYSKDNDIKKKELALNNKKELFDKVKKLQDECRWAYGRYVNKDISHEKSWFHAISKRTNVKVGEELAKSYEYWKDVYRACSILGLNNNLPLGWLSKETIHIYESKNLYKSTK</sequence>
<comment type="caution">
    <text evidence="1">The sequence shown here is derived from an EMBL/GenBank/DDBJ whole genome shotgun (WGS) entry which is preliminary data.</text>
</comment>